<evidence type="ECO:0000313" key="1">
    <source>
        <dbReference type="EMBL" id="MBB5129811.1"/>
    </source>
</evidence>
<sequence length="66" mass="7267">MPAYLITHPRDQKRDDLLIEDPALTLRFEAGWAILSDDHGACLAIPSGQGASIQRVDVQEPAPQEE</sequence>
<protein>
    <submittedName>
        <fullName evidence="1">Uncharacterized protein</fullName>
    </submittedName>
</protein>
<dbReference type="EMBL" id="JACHJE010000022">
    <property type="protein sequence ID" value="MBB5129811.1"/>
    <property type="molecule type" value="Genomic_DNA"/>
</dbReference>
<reference evidence="1 2" key="1">
    <citation type="submission" date="2020-08" db="EMBL/GenBank/DDBJ databases">
        <title>Genomic Encyclopedia of Type Strains, Phase III (KMG-III): the genomes of soil and plant-associated and newly described type strains.</title>
        <authorList>
            <person name="Whitman W."/>
        </authorList>
    </citation>
    <scope>NUCLEOTIDE SEQUENCE [LARGE SCALE GENOMIC DNA]</scope>
    <source>
        <strain evidence="1 2">CECT 3226</strain>
    </source>
</reference>
<keyword evidence="2" id="KW-1185">Reference proteome</keyword>
<dbReference type="AlphaFoldDB" id="A0A7W8FDU2"/>
<dbReference type="Proteomes" id="UP000568022">
    <property type="component" value="Unassembled WGS sequence"/>
</dbReference>
<comment type="caution">
    <text evidence="1">The sequence shown here is derived from an EMBL/GenBank/DDBJ whole genome shotgun (WGS) entry which is preliminary data.</text>
</comment>
<evidence type="ECO:0000313" key="2">
    <source>
        <dbReference type="Proteomes" id="UP000568022"/>
    </source>
</evidence>
<name>A0A7W8FDU2_9ACTN</name>
<organism evidence="1 2">
    <name type="scientific">Streptomyces griseoloalbus</name>
    <dbReference type="NCBI Taxonomy" id="67303"/>
    <lineage>
        <taxon>Bacteria</taxon>
        <taxon>Bacillati</taxon>
        <taxon>Actinomycetota</taxon>
        <taxon>Actinomycetes</taxon>
        <taxon>Kitasatosporales</taxon>
        <taxon>Streptomycetaceae</taxon>
        <taxon>Streptomyces</taxon>
    </lineage>
</organism>
<accession>A0A7W8FDU2</accession>
<proteinExistence type="predicted"/>
<gene>
    <name evidence="1" type="ORF">FHS32_006605</name>
</gene>